<dbReference type="Proteomes" id="UP000233551">
    <property type="component" value="Unassembled WGS sequence"/>
</dbReference>
<dbReference type="GO" id="GO:0080044">
    <property type="term" value="F:quercetin 7-O-glucosyltransferase activity"/>
    <property type="evidence" value="ECO:0007669"/>
    <property type="project" value="TreeGrafter"/>
</dbReference>
<dbReference type="GO" id="GO:0010294">
    <property type="term" value="F:abscisic acid glucosyltransferase activity"/>
    <property type="evidence" value="ECO:0007669"/>
    <property type="project" value="TreeGrafter"/>
</dbReference>
<evidence type="ECO:0000313" key="7">
    <source>
        <dbReference type="Proteomes" id="UP000233551"/>
    </source>
</evidence>
<dbReference type="CDD" id="cd03784">
    <property type="entry name" value="GT1_Gtf-like"/>
    <property type="match status" value="1"/>
</dbReference>
<dbReference type="GO" id="GO:0080043">
    <property type="term" value="F:quercetin 3-O-glucosyltransferase activity"/>
    <property type="evidence" value="ECO:0007669"/>
    <property type="project" value="TreeGrafter"/>
</dbReference>
<evidence type="ECO:0000313" key="6">
    <source>
        <dbReference type="EMBL" id="PKI31888.1"/>
    </source>
</evidence>
<reference evidence="6 7" key="1">
    <citation type="submission" date="2017-11" db="EMBL/GenBank/DDBJ databases">
        <title>De-novo sequencing of pomegranate (Punica granatum L.) genome.</title>
        <authorList>
            <person name="Akparov Z."/>
            <person name="Amiraslanov A."/>
            <person name="Hajiyeva S."/>
            <person name="Abbasov M."/>
            <person name="Kaur K."/>
            <person name="Hamwieh A."/>
            <person name="Solovyev V."/>
            <person name="Salamov A."/>
            <person name="Braich B."/>
            <person name="Kosarev P."/>
            <person name="Mahmoud A."/>
            <person name="Hajiyev E."/>
            <person name="Babayeva S."/>
            <person name="Izzatullayeva V."/>
            <person name="Mammadov A."/>
            <person name="Mammadov A."/>
            <person name="Sharifova S."/>
            <person name="Ojaghi J."/>
            <person name="Eynullazada K."/>
            <person name="Bayramov B."/>
            <person name="Abdulazimova A."/>
            <person name="Shahmuradov I."/>
        </authorList>
    </citation>
    <scope>NUCLEOTIDE SEQUENCE [LARGE SCALE GENOMIC DNA]</scope>
    <source>
        <strain evidence="7">cv. AG2017</strain>
        <tissue evidence="6">Leaf</tissue>
    </source>
</reference>
<comment type="caution">
    <text evidence="6">The sequence shown here is derived from an EMBL/GenBank/DDBJ whole genome shotgun (WGS) entry which is preliminary data.</text>
</comment>
<evidence type="ECO:0000256" key="4">
    <source>
        <dbReference type="RuleBase" id="RU003718"/>
    </source>
</evidence>
<name>A0A2I0HJL9_PUNGR</name>
<dbReference type="EMBL" id="PGOL01008246">
    <property type="protein sequence ID" value="PKI31888.1"/>
    <property type="molecule type" value="Genomic_DNA"/>
</dbReference>
<dbReference type="FunFam" id="3.40.50.2000:FF:000078">
    <property type="entry name" value="Glycosyltransferase"/>
    <property type="match status" value="1"/>
</dbReference>
<evidence type="ECO:0000256" key="3">
    <source>
        <dbReference type="ARBA" id="ARBA00022679"/>
    </source>
</evidence>
<dbReference type="Gene3D" id="3.40.50.2000">
    <property type="entry name" value="Glycogen Phosphorylase B"/>
    <property type="match status" value="2"/>
</dbReference>
<sequence length="479" mass="53186">MPVAPENIHVMLITIALLGHLNPMLKFARRLTRKGVNVTLATTEMDCRRMPRNKTLASDGSLSSTTAPINVEFFSDGLSPEFERDKHGEVFFESLYNVGSKNLSDLLAELHAKGMRFSCVVYNPFLPWVAEIASDHGIPCAVLWIQAWGVLSIYYHYCTNPHHFIDMEKDPNAIIRLPQMSPLAVKDLPSFILPSSPPFLKKLVLDFTRSLKKVKWVLGNSYDELEDKAQLLPIDLRSSLRSVGPLVSPAMLGQEVEEANNISGGLDTSNVESSCMKWLDQQTPNSVIYVSFGSMLILSQSLVENIAMGLKNSNRPFLWVVPPPEMAFMKAAIEGEPLHKFMEETMGRGLVVMWSPQELVLTHPAIACFVTHCGWNSAIETVSGGVPVIATPKWSDQPTNAKLLVDVHKIGVTLGNVLEDAISARGVEDCIKEVMEGPRALEMRKRAMQLREAARRALRDCGSSDKNIDDFINEITGKM</sequence>
<dbReference type="OrthoDB" id="5835829at2759"/>
<dbReference type="InterPro" id="IPR035595">
    <property type="entry name" value="UDP_glycos_trans_CS"/>
</dbReference>
<keyword evidence="3 4" id="KW-0808">Transferase</keyword>
<dbReference type="AlphaFoldDB" id="A0A2I0HJL9"/>
<dbReference type="Pfam" id="PF00201">
    <property type="entry name" value="UDPGT"/>
    <property type="match status" value="1"/>
</dbReference>
<organism evidence="6 7">
    <name type="scientific">Punica granatum</name>
    <name type="common">Pomegranate</name>
    <dbReference type="NCBI Taxonomy" id="22663"/>
    <lineage>
        <taxon>Eukaryota</taxon>
        <taxon>Viridiplantae</taxon>
        <taxon>Streptophyta</taxon>
        <taxon>Embryophyta</taxon>
        <taxon>Tracheophyta</taxon>
        <taxon>Spermatophyta</taxon>
        <taxon>Magnoliopsida</taxon>
        <taxon>eudicotyledons</taxon>
        <taxon>Gunneridae</taxon>
        <taxon>Pentapetalae</taxon>
        <taxon>rosids</taxon>
        <taxon>malvids</taxon>
        <taxon>Myrtales</taxon>
        <taxon>Lythraceae</taxon>
        <taxon>Punica</taxon>
    </lineage>
</organism>
<dbReference type="InterPro" id="IPR002213">
    <property type="entry name" value="UDP_glucos_trans"/>
</dbReference>
<evidence type="ECO:0000256" key="1">
    <source>
        <dbReference type="ARBA" id="ARBA00009995"/>
    </source>
</evidence>
<keyword evidence="2 4" id="KW-0328">Glycosyltransferase</keyword>
<evidence type="ECO:0000256" key="2">
    <source>
        <dbReference type="ARBA" id="ARBA00022676"/>
    </source>
</evidence>
<dbReference type="PANTHER" id="PTHR11926:SF1264">
    <property type="entry name" value="GLYCOSYLTRANSFERASE-RELATED"/>
    <property type="match status" value="1"/>
</dbReference>
<comment type="similarity">
    <text evidence="1 4">Belongs to the UDP-glycosyltransferase family.</text>
</comment>
<accession>A0A2I0HJL9</accession>
<dbReference type="EC" id="2.4.1.-" evidence="5"/>
<dbReference type="PANTHER" id="PTHR11926">
    <property type="entry name" value="GLUCOSYL/GLUCURONOSYL TRANSFERASES"/>
    <property type="match status" value="1"/>
</dbReference>
<dbReference type="STRING" id="22663.A0A2I0HJL9"/>
<evidence type="ECO:0000256" key="5">
    <source>
        <dbReference type="RuleBase" id="RU362057"/>
    </source>
</evidence>
<dbReference type="PROSITE" id="PS00375">
    <property type="entry name" value="UDPGT"/>
    <property type="match status" value="1"/>
</dbReference>
<protein>
    <recommendedName>
        <fullName evidence="5">Glycosyltransferase</fullName>
        <ecNumber evidence="5">2.4.1.-</ecNumber>
    </recommendedName>
</protein>
<dbReference type="SUPFAM" id="SSF53756">
    <property type="entry name" value="UDP-Glycosyltransferase/glycogen phosphorylase"/>
    <property type="match status" value="1"/>
</dbReference>
<gene>
    <name evidence="6" type="ORF">CRG98_047720</name>
</gene>
<proteinExistence type="inferred from homology"/>
<keyword evidence="7" id="KW-1185">Reference proteome</keyword>
<dbReference type="GeneID" id="116200357"/>